<evidence type="ECO:0000256" key="4">
    <source>
        <dbReference type="ARBA" id="ARBA00022741"/>
    </source>
</evidence>
<evidence type="ECO:0000313" key="10">
    <source>
        <dbReference type="EMBL" id="OIQ92818.1"/>
    </source>
</evidence>
<accession>A0A1J5RBW4</accession>
<dbReference type="EMBL" id="MLJW01000222">
    <property type="protein sequence ID" value="OIQ92818.1"/>
    <property type="molecule type" value="Genomic_DNA"/>
</dbReference>
<evidence type="ECO:0000256" key="3">
    <source>
        <dbReference type="ARBA" id="ARBA00022679"/>
    </source>
</evidence>
<dbReference type="EC" id="2.7.4.25" evidence="2"/>
<keyword evidence="6" id="KW-0067">ATP-binding</keyword>
<evidence type="ECO:0000256" key="5">
    <source>
        <dbReference type="ARBA" id="ARBA00022777"/>
    </source>
</evidence>
<dbReference type="HAMAP" id="MF_00238">
    <property type="entry name" value="Cytidyl_kinase_type1"/>
    <property type="match status" value="1"/>
</dbReference>
<dbReference type="Gene3D" id="3.40.50.300">
    <property type="entry name" value="P-loop containing nucleotide triphosphate hydrolases"/>
    <property type="match status" value="1"/>
</dbReference>
<name>A0A1J5RBW4_9ZZZZ</name>
<dbReference type="Pfam" id="PF02224">
    <property type="entry name" value="Cytidylate_kin"/>
    <property type="match status" value="1"/>
</dbReference>
<dbReference type="AlphaFoldDB" id="A0A1J5RBW4"/>
<dbReference type="SUPFAM" id="SSF52540">
    <property type="entry name" value="P-loop containing nucleoside triphosphate hydrolases"/>
    <property type="match status" value="1"/>
</dbReference>
<evidence type="ECO:0000256" key="6">
    <source>
        <dbReference type="ARBA" id="ARBA00022840"/>
    </source>
</evidence>
<dbReference type="GO" id="GO:0005829">
    <property type="term" value="C:cytosol"/>
    <property type="evidence" value="ECO:0007669"/>
    <property type="project" value="TreeGrafter"/>
</dbReference>
<comment type="catalytic activity">
    <reaction evidence="7">
        <text>dCMP + ATP = dCDP + ADP</text>
        <dbReference type="Rhea" id="RHEA:25094"/>
        <dbReference type="ChEBI" id="CHEBI:30616"/>
        <dbReference type="ChEBI" id="CHEBI:57566"/>
        <dbReference type="ChEBI" id="CHEBI:58593"/>
        <dbReference type="ChEBI" id="CHEBI:456216"/>
        <dbReference type="EC" id="2.7.4.25"/>
    </reaction>
</comment>
<dbReference type="GO" id="GO:0005524">
    <property type="term" value="F:ATP binding"/>
    <property type="evidence" value="ECO:0007669"/>
    <property type="project" value="UniProtKB-KW"/>
</dbReference>
<dbReference type="NCBIfam" id="TIGR00017">
    <property type="entry name" value="cmk"/>
    <property type="match status" value="1"/>
</dbReference>
<evidence type="ECO:0000256" key="7">
    <source>
        <dbReference type="ARBA" id="ARBA00047615"/>
    </source>
</evidence>
<keyword evidence="5 10" id="KW-0418">Kinase</keyword>
<sequence length="224" mass="24061">MSGATTLVPVIAIDGPSASGKGTVAQLVAKKLGFHYLDSGALYRIVALAAHTQNIPWHDAAAVTACAKTLSIRFEGDKVLLNGEDISNDIRTEAMGKGASQVAVHAPLRAALIDLQHSFRQAPGLIADGRDMGTVIFPDAELKVFLTASTEVRAKRRYDQLVEKKQAADYNSILQDLQERDARDKGRASAPLVMADDAILLETDNLGISEAVDTVIQNYLHKNT</sequence>
<dbReference type="PANTHER" id="PTHR21299:SF2">
    <property type="entry name" value="CYTIDYLATE KINASE"/>
    <property type="match status" value="1"/>
</dbReference>
<keyword evidence="4" id="KW-0547">Nucleotide-binding</keyword>
<proteinExistence type="inferred from homology"/>
<evidence type="ECO:0000256" key="1">
    <source>
        <dbReference type="ARBA" id="ARBA00009427"/>
    </source>
</evidence>
<dbReference type="GO" id="GO:0015949">
    <property type="term" value="P:nucleobase-containing small molecule interconversion"/>
    <property type="evidence" value="ECO:0007669"/>
    <property type="project" value="TreeGrafter"/>
</dbReference>
<evidence type="ECO:0000259" key="9">
    <source>
        <dbReference type="Pfam" id="PF02224"/>
    </source>
</evidence>
<comment type="similarity">
    <text evidence="1">Belongs to the cytidylate kinase family. Type 1 subfamily.</text>
</comment>
<feature type="domain" description="Cytidylate kinase" evidence="9">
    <location>
        <begin position="11"/>
        <end position="218"/>
    </location>
</feature>
<dbReference type="InterPro" id="IPR011994">
    <property type="entry name" value="Cytidylate_kinase_dom"/>
</dbReference>
<dbReference type="GO" id="GO:0036430">
    <property type="term" value="F:CMP kinase activity"/>
    <property type="evidence" value="ECO:0007669"/>
    <property type="project" value="RHEA"/>
</dbReference>
<reference evidence="10" key="1">
    <citation type="submission" date="2016-10" db="EMBL/GenBank/DDBJ databases">
        <title>Sequence of Gallionella enrichment culture.</title>
        <authorList>
            <person name="Poehlein A."/>
            <person name="Muehling M."/>
            <person name="Daniel R."/>
        </authorList>
    </citation>
    <scope>NUCLEOTIDE SEQUENCE</scope>
</reference>
<dbReference type="InterPro" id="IPR003136">
    <property type="entry name" value="Cytidylate_kin"/>
</dbReference>
<dbReference type="InterPro" id="IPR027417">
    <property type="entry name" value="P-loop_NTPase"/>
</dbReference>
<protein>
    <recommendedName>
        <fullName evidence="2">(d)CMP kinase</fullName>
        <ecNumber evidence="2">2.7.4.25</ecNumber>
    </recommendedName>
</protein>
<keyword evidence="3 10" id="KW-0808">Transferase</keyword>
<dbReference type="CDD" id="cd02020">
    <property type="entry name" value="CMPK"/>
    <property type="match status" value="1"/>
</dbReference>
<dbReference type="PANTHER" id="PTHR21299">
    <property type="entry name" value="CYTIDYLATE KINASE/PANTOATE-BETA-ALANINE LIGASE"/>
    <property type="match status" value="1"/>
</dbReference>
<evidence type="ECO:0000256" key="8">
    <source>
        <dbReference type="ARBA" id="ARBA00048478"/>
    </source>
</evidence>
<gene>
    <name evidence="10" type="primary">cmk_5</name>
    <name evidence="10" type="ORF">GALL_252600</name>
</gene>
<dbReference type="GO" id="GO:0036431">
    <property type="term" value="F:dCMP kinase activity"/>
    <property type="evidence" value="ECO:0007669"/>
    <property type="project" value="InterPro"/>
</dbReference>
<comment type="caution">
    <text evidence="10">The sequence shown here is derived from an EMBL/GenBank/DDBJ whole genome shotgun (WGS) entry which is preliminary data.</text>
</comment>
<comment type="catalytic activity">
    <reaction evidence="8">
        <text>CMP + ATP = CDP + ADP</text>
        <dbReference type="Rhea" id="RHEA:11600"/>
        <dbReference type="ChEBI" id="CHEBI:30616"/>
        <dbReference type="ChEBI" id="CHEBI:58069"/>
        <dbReference type="ChEBI" id="CHEBI:60377"/>
        <dbReference type="ChEBI" id="CHEBI:456216"/>
        <dbReference type="EC" id="2.7.4.25"/>
    </reaction>
</comment>
<evidence type="ECO:0000256" key="2">
    <source>
        <dbReference type="ARBA" id="ARBA00012906"/>
    </source>
</evidence>
<organism evidence="10">
    <name type="scientific">mine drainage metagenome</name>
    <dbReference type="NCBI Taxonomy" id="410659"/>
    <lineage>
        <taxon>unclassified sequences</taxon>
        <taxon>metagenomes</taxon>
        <taxon>ecological metagenomes</taxon>
    </lineage>
</organism>